<dbReference type="Pfam" id="PF10440">
    <property type="entry name" value="WIYLD"/>
    <property type="match status" value="1"/>
</dbReference>
<evidence type="ECO:0000313" key="4">
    <source>
        <dbReference type="Proteomes" id="UP001141806"/>
    </source>
</evidence>
<dbReference type="OrthoDB" id="1898570at2759"/>
<gene>
    <name evidence="3" type="ORF">NE237_010011</name>
</gene>
<sequence length="201" mass="22770">MAPRVRRRKVGLKRMDAALDALCQLGFSRVLIRDTVRSLLQVYGGDSGWVFIEEDSYKVVIDKILENDEKCLSEKDEAQEADAIPTTSIQTASEMETNDPQTTAEMETGDPHTAAEREKDLPLAEGGASGRKIFGKIQSLPPTGDLHCKRKPCYGWISSDDDEDIVILRTNDSLRRRPINSARRRKTRWDVKPEDQESFCW</sequence>
<reference evidence="3" key="1">
    <citation type="journal article" date="2023" name="Plant J.">
        <title>The genome of the king protea, Protea cynaroides.</title>
        <authorList>
            <person name="Chang J."/>
            <person name="Duong T.A."/>
            <person name="Schoeman C."/>
            <person name="Ma X."/>
            <person name="Roodt D."/>
            <person name="Barker N."/>
            <person name="Li Z."/>
            <person name="Van de Peer Y."/>
            <person name="Mizrachi E."/>
        </authorList>
    </citation>
    <scope>NUCLEOTIDE SEQUENCE</scope>
    <source>
        <tissue evidence="3">Young leaves</tissue>
    </source>
</reference>
<comment type="caution">
    <text evidence="3">The sequence shown here is derived from an EMBL/GenBank/DDBJ whole genome shotgun (WGS) entry which is preliminary data.</text>
</comment>
<dbReference type="AlphaFoldDB" id="A0A9Q0KZE7"/>
<dbReference type="PANTHER" id="PTHR34271:SF1">
    <property type="entry name" value="NUCLEOLAR HISTONE METHYLTRANSFERASE-RELATED PROTEIN"/>
    <property type="match status" value="1"/>
</dbReference>
<evidence type="ECO:0000259" key="2">
    <source>
        <dbReference type="Pfam" id="PF10440"/>
    </source>
</evidence>
<dbReference type="PANTHER" id="PTHR34271">
    <property type="entry name" value="NUCLEOLAR HISTONE METHYLTRANSFERASE-RELATED PROTEIN"/>
    <property type="match status" value="1"/>
</dbReference>
<accession>A0A9Q0KZE7</accession>
<evidence type="ECO:0000313" key="3">
    <source>
        <dbReference type="EMBL" id="KAJ4979231.1"/>
    </source>
</evidence>
<dbReference type="EMBL" id="JAMYWD010000002">
    <property type="protein sequence ID" value="KAJ4979231.1"/>
    <property type="molecule type" value="Genomic_DNA"/>
</dbReference>
<organism evidence="3 4">
    <name type="scientific">Protea cynaroides</name>
    <dbReference type="NCBI Taxonomy" id="273540"/>
    <lineage>
        <taxon>Eukaryota</taxon>
        <taxon>Viridiplantae</taxon>
        <taxon>Streptophyta</taxon>
        <taxon>Embryophyta</taxon>
        <taxon>Tracheophyta</taxon>
        <taxon>Spermatophyta</taxon>
        <taxon>Magnoliopsida</taxon>
        <taxon>Proteales</taxon>
        <taxon>Proteaceae</taxon>
        <taxon>Protea</taxon>
    </lineage>
</organism>
<dbReference type="InterPro" id="IPR043017">
    <property type="entry name" value="WIYLD_dom_sf"/>
</dbReference>
<feature type="domain" description="WIYLD" evidence="2">
    <location>
        <begin position="9"/>
        <end position="70"/>
    </location>
</feature>
<dbReference type="Gene3D" id="1.10.8.850">
    <property type="entry name" value="Histone-lysine N methyltransferase , C-terminal domain-like"/>
    <property type="match status" value="1"/>
</dbReference>
<proteinExistence type="predicted"/>
<evidence type="ECO:0000256" key="1">
    <source>
        <dbReference type="SAM" id="MobiDB-lite"/>
    </source>
</evidence>
<feature type="region of interest" description="Disordered" evidence="1">
    <location>
        <begin position="182"/>
        <end position="201"/>
    </location>
</feature>
<dbReference type="InterPro" id="IPR018848">
    <property type="entry name" value="WIYLD_domain"/>
</dbReference>
<dbReference type="Proteomes" id="UP001141806">
    <property type="component" value="Unassembled WGS sequence"/>
</dbReference>
<name>A0A9Q0KZE7_9MAGN</name>
<feature type="region of interest" description="Disordered" evidence="1">
    <location>
        <begin position="74"/>
        <end position="114"/>
    </location>
</feature>
<protein>
    <recommendedName>
        <fullName evidence="2">WIYLD domain-containing protein</fullName>
    </recommendedName>
</protein>
<keyword evidence="4" id="KW-1185">Reference proteome</keyword>
<feature type="compositionally biased region" description="Polar residues" evidence="1">
    <location>
        <begin position="85"/>
        <end position="105"/>
    </location>
</feature>